<dbReference type="PANTHER" id="PTHR12080">
    <property type="entry name" value="SIGNALING LYMPHOCYTIC ACTIVATION MOLECULE"/>
    <property type="match status" value="1"/>
</dbReference>
<comment type="subcellular location">
    <subcellularLocation>
        <location evidence="1">Membrane</location>
    </subcellularLocation>
</comment>
<gene>
    <name evidence="7" type="ORF">ILYODFUR_015403</name>
</gene>
<keyword evidence="8" id="KW-1185">Reference proteome</keyword>
<evidence type="ECO:0000256" key="2">
    <source>
        <dbReference type="ARBA" id="ARBA00022729"/>
    </source>
</evidence>
<evidence type="ECO:0000256" key="5">
    <source>
        <dbReference type="SAM" id="Phobius"/>
    </source>
</evidence>
<feature type="chain" id="PRO_5045177829" description="Immunoglobulin subtype domain-containing protein" evidence="6">
    <location>
        <begin position="21"/>
        <end position="249"/>
    </location>
</feature>
<keyword evidence="5" id="KW-1133">Transmembrane helix</keyword>
<keyword evidence="3 5" id="KW-0472">Membrane</keyword>
<evidence type="ECO:0000313" key="8">
    <source>
        <dbReference type="Proteomes" id="UP001482620"/>
    </source>
</evidence>
<dbReference type="InterPro" id="IPR013783">
    <property type="entry name" value="Ig-like_fold"/>
</dbReference>
<evidence type="ECO:0000256" key="3">
    <source>
        <dbReference type="ARBA" id="ARBA00023136"/>
    </source>
</evidence>
<dbReference type="Gene3D" id="2.60.40.10">
    <property type="entry name" value="Immunoglobulins"/>
    <property type="match status" value="1"/>
</dbReference>
<feature type="transmembrane region" description="Helical" evidence="5">
    <location>
        <begin position="223"/>
        <end position="242"/>
    </location>
</feature>
<organism evidence="7 8">
    <name type="scientific">Ilyodon furcidens</name>
    <name type="common">goldbreast splitfin</name>
    <dbReference type="NCBI Taxonomy" id="33524"/>
    <lineage>
        <taxon>Eukaryota</taxon>
        <taxon>Metazoa</taxon>
        <taxon>Chordata</taxon>
        <taxon>Craniata</taxon>
        <taxon>Vertebrata</taxon>
        <taxon>Euteleostomi</taxon>
        <taxon>Actinopterygii</taxon>
        <taxon>Neopterygii</taxon>
        <taxon>Teleostei</taxon>
        <taxon>Neoteleostei</taxon>
        <taxon>Acanthomorphata</taxon>
        <taxon>Ovalentaria</taxon>
        <taxon>Atherinomorphae</taxon>
        <taxon>Cyprinodontiformes</taxon>
        <taxon>Goodeidae</taxon>
        <taxon>Ilyodon</taxon>
    </lineage>
</organism>
<evidence type="ECO:0000256" key="4">
    <source>
        <dbReference type="ARBA" id="ARBA00023180"/>
    </source>
</evidence>
<accession>A0ABV0T884</accession>
<evidence type="ECO:0000313" key="7">
    <source>
        <dbReference type="EMBL" id="MEQ2229097.1"/>
    </source>
</evidence>
<protein>
    <recommendedName>
        <fullName evidence="9">Immunoglobulin subtype domain-containing protein</fullName>
    </recommendedName>
</protein>
<dbReference type="Proteomes" id="UP001482620">
    <property type="component" value="Unassembled WGS sequence"/>
</dbReference>
<keyword evidence="2 6" id="KW-0732">Signal</keyword>
<evidence type="ECO:0000256" key="1">
    <source>
        <dbReference type="ARBA" id="ARBA00004370"/>
    </source>
</evidence>
<dbReference type="InterPro" id="IPR036179">
    <property type="entry name" value="Ig-like_dom_sf"/>
</dbReference>
<sequence>MSLFLVTGILFFLKIAGSTAVIHVFVQTGADFILNVTEAEIPPKSRLWVWQFNGATMVEFSPDSQPTVVSHTERIKVLEKKYCVKLRNLQKSDMGIYTAKVLLSKEQKLTEYNVTVQDPVSPVYLTTDSVSSTFSTCNLAVTCSTDDSNISSTIRCDKQNCHQEKGPGSVVTKSGASLHMYLSHSSIICNHSNQASWSNDTGIIVHFCHPCTDLSVVCLVKKVLFSVGLIIMVSAVFGVHLMEKVGKQK</sequence>
<feature type="signal peptide" evidence="6">
    <location>
        <begin position="1"/>
        <end position="20"/>
    </location>
</feature>
<keyword evidence="5" id="KW-0812">Transmembrane</keyword>
<reference evidence="7 8" key="1">
    <citation type="submission" date="2021-06" db="EMBL/GenBank/DDBJ databases">
        <authorList>
            <person name="Palmer J.M."/>
        </authorList>
    </citation>
    <scope>NUCLEOTIDE SEQUENCE [LARGE SCALE GENOMIC DNA]</scope>
    <source>
        <strain evidence="8">if_2019</strain>
        <tissue evidence="7">Muscle</tissue>
    </source>
</reference>
<evidence type="ECO:0008006" key="9">
    <source>
        <dbReference type="Google" id="ProtNLM"/>
    </source>
</evidence>
<dbReference type="PANTHER" id="PTHR12080:SF80">
    <property type="entry name" value="IMMUNOGLOBULIN V-SET DOMAIN-CONTAINING PROTEIN"/>
    <property type="match status" value="1"/>
</dbReference>
<keyword evidence="4" id="KW-0325">Glycoprotein</keyword>
<dbReference type="EMBL" id="JAHRIQ010024520">
    <property type="protein sequence ID" value="MEQ2229097.1"/>
    <property type="molecule type" value="Genomic_DNA"/>
</dbReference>
<dbReference type="InterPro" id="IPR015631">
    <property type="entry name" value="CD2/SLAM_rcpt"/>
</dbReference>
<comment type="caution">
    <text evidence="7">The sequence shown here is derived from an EMBL/GenBank/DDBJ whole genome shotgun (WGS) entry which is preliminary data.</text>
</comment>
<evidence type="ECO:0000256" key="6">
    <source>
        <dbReference type="SAM" id="SignalP"/>
    </source>
</evidence>
<proteinExistence type="predicted"/>
<name>A0ABV0T884_9TELE</name>
<dbReference type="SUPFAM" id="SSF48726">
    <property type="entry name" value="Immunoglobulin"/>
    <property type="match status" value="1"/>
</dbReference>